<dbReference type="CDD" id="cd12415">
    <property type="entry name" value="RRM3_RBM28_like"/>
    <property type="match status" value="1"/>
</dbReference>
<feature type="compositionally biased region" description="Polar residues" evidence="6">
    <location>
        <begin position="93"/>
        <end position="104"/>
    </location>
</feature>
<evidence type="ECO:0000256" key="2">
    <source>
        <dbReference type="ARBA" id="ARBA00022737"/>
    </source>
</evidence>
<evidence type="ECO:0000256" key="5">
    <source>
        <dbReference type="PROSITE-ProRule" id="PRU00176"/>
    </source>
</evidence>
<dbReference type="InterPro" id="IPR012677">
    <property type="entry name" value="Nucleotide-bd_a/b_plait_sf"/>
</dbReference>
<feature type="compositionally biased region" description="Basic and acidic residues" evidence="6">
    <location>
        <begin position="144"/>
        <end position="153"/>
    </location>
</feature>
<dbReference type="InterPro" id="IPR051945">
    <property type="entry name" value="RRM_MRD1_RNA_proc_ribogen"/>
</dbReference>
<dbReference type="SUPFAM" id="SSF54928">
    <property type="entry name" value="RNA-binding domain, RBD"/>
    <property type="match status" value="3"/>
</dbReference>
<dbReference type="SMART" id="SM00360">
    <property type="entry name" value="RRM"/>
    <property type="match status" value="3"/>
</dbReference>
<feature type="region of interest" description="Disordered" evidence="6">
    <location>
        <begin position="641"/>
        <end position="677"/>
    </location>
</feature>
<keyword evidence="9" id="KW-1185">Reference proteome</keyword>
<dbReference type="InterPro" id="IPR000504">
    <property type="entry name" value="RRM_dom"/>
</dbReference>
<evidence type="ECO:0000259" key="7">
    <source>
        <dbReference type="PROSITE" id="PS50102"/>
    </source>
</evidence>
<keyword evidence="3 5" id="KW-0694">RNA-binding</keyword>
<dbReference type="InterPro" id="IPR035979">
    <property type="entry name" value="RBD_domain_sf"/>
</dbReference>
<evidence type="ECO:0000256" key="3">
    <source>
        <dbReference type="ARBA" id="ARBA00022884"/>
    </source>
</evidence>
<gene>
    <name evidence="8" type="ORF">BLNAU_8810</name>
</gene>
<feature type="compositionally biased region" description="Basic and acidic residues" evidence="6">
    <location>
        <begin position="223"/>
        <end position="236"/>
    </location>
</feature>
<dbReference type="PANTHER" id="PTHR48039">
    <property type="entry name" value="RNA-BINDING MOTIF PROTEIN 14B"/>
    <property type="match status" value="1"/>
</dbReference>
<comment type="subcellular location">
    <subcellularLocation>
        <location evidence="1">Nucleus</location>
    </subcellularLocation>
</comment>
<name>A0ABQ9XXN4_9EUKA</name>
<feature type="compositionally biased region" description="Basic and acidic residues" evidence="6">
    <location>
        <begin position="105"/>
        <end position="136"/>
    </location>
</feature>
<feature type="domain" description="RRM" evidence="7">
    <location>
        <begin position="16"/>
        <end position="85"/>
    </location>
</feature>
<evidence type="ECO:0000256" key="1">
    <source>
        <dbReference type="ARBA" id="ARBA00004123"/>
    </source>
</evidence>
<feature type="region of interest" description="Disordered" evidence="6">
    <location>
        <begin position="700"/>
        <end position="750"/>
    </location>
</feature>
<evidence type="ECO:0000256" key="4">
    <source>
        <dbReference type="ARBA" id="ARBA00023242"/>
    </source>
</evidence>
<dbReference type="EMBL" id="JARBJD010000058">
    <property type="protein sequence ID" value="KAK2956246.1"/>
    <property type="molecule type" value="Genomic_DNA"/>
</dbReference>
<feature type="region of interest" description="Disordered" evidence="6">
    <location>
        <begin position="510"/>
        <end position="624"/>
    </location>
</feature>
<dbReference type="Pfam" id="PF00076">
    <property type="entry name" value="RRM_1"/>
    <property type="match status" value="3"/>
</dbReference>
<evidence type="ECO:0000313" key="9">
    <source>
        <dbReference type="Proteomes" id="UP001281761"/>
    </source>
</evidence>
<keyword evidence="4" id="KW-0539">Nucleus</keyword>
<dbReference type="PROSITE" id="PS50102">
    <property type="entry name" value="RRM"/>
    <property type="match status" value="3"/>
</dbReference>
<feature type="compositionally biased region" description="Basic and acidic residues" evidence="6">
    <location>
        <begin position="198"/>
        <end position="215"/>
    </location>
</feature>
<feature type="compositionally biased region" description="Basic residues" evidence="6">
    <location>
        <begin position="736"/>
        <end position="750"/>
    </location>
</feature>
<evidence type="ECO:0000256" key="6">
    <source>
        <dbReference type="SAM" id="MobiDB-lite"/>
    </source>
</evidence>
<feature type="region of interest" description="Disordered" evidence="6">
    <location>
        <begin position="91"/>
        <end position="239"/>
    </location>
</feature>
<sequence>MSSEATRPSREELDRYKVIVRNLPFTAQYSDIKQLFSKFGTIQDIILPINQEKQQNRGFAFIRFTNDDEVNKVISKNTVVKIGERRLFPDRVQASTKSTQPQSDSMKEEEKPEFHKNIQTVVEERKKKLSDAEQKPKEKKQKKEKPSEAEPKPKEKKSKKEKPSETEPKPKEKTQKKEKQKKTKVAKETEVKEEDDEIPRKMKRIESSKDEDPKKDKRKKNSERKEKKTLDKTERGEDAEDGKTVFIRNVPWDATQEQLQEKFSEFGKMEYALLCVAKDTQRPTGSAFVRYISPMSASAAIEYKSSTGLGISINGRELDVTPAVKREKAQTLKQERKKIGFGGEGKREDKRNLYLAMEGTIEQGSAAAEGMTELDWKKRNKIIEDKRKRLQSNPDTFISTTRLCFHNLPYFLTDKALKALACNACIYARKMNPRKPTETKRPSIKIVQAIVVREASLTGRRGDGKSKGFGFVEFSEHEDALMCLRILNNNPTALNQFLGKKWARELLRKQEKEEERKTNEAKRREMMKRDDSEEDSSDASNADDELGDSDELDDLDFEDKSEDESEPEPVPGDDGEEEEEEDEQMLKDDEGSSAYFEDKDEINDWNDKFLDSSEGELDPDQMKQYLSLTSQLDRLFEIEERKKAKEAQTTKGKKGQRKESGKILVKEPVLHTSVPAEPEKEFDQRRLIVEFAVENAQKLRKHTKIKEFGTKQKEQHERKQEFARKRKEVRKEQKKAARKWKRHHKDDKET</sequence>
<dbReference type="PANTHER" id="PTHR48039:SF5">
    <property type="entry name" value="RNA-BINDING PROTEIN 28"/>
    <property type="match status" value="1"/>
</dbReference>
<accession>A0ABQ9XXN4</accession>
<organism evidence="8 9">
    <name type="scientific">Blattamonas nauphoetae</name>
    <dbReference type="NCBI Taxonomy" id="2049346"/>
    <lineage>
        <taxon>Eukaryota</taxon>
        <taxon>Metamonada</taxon>
        <taxon>Preaxostyla</taxon>
        <taxon>Oxymonadida</taxon>
        <taxon>Blattamonas</taxon>
    </lineage>
</organism>
<feature type="compositionally biased region" description="Acidic residues" evidence="6">
    <location>
        <begin position="532"/>
        <end position="583"/>
    </location>
</feature>
<feature type="compositionally biased region" description="Basic and acidic residues" evidence="6">
    <location>
        <begin position="161"/>
        <end position="177"/>
    </location>
</feature>
<feature type="compositionally biased region" description="Basic and acidic residues" evidence="6">
    <location>
        <begin position="510"/>
        <end position="531"/>
    </location>
</feature>
<protein>
    <submittedName>
        <fullName evidence="8">RNA-binding protein</fullName>
    </submittedName>
</protein>
<proteinExistence type="predicted"/>
<feature type="compositionally biased region" description="Basic and acidic residues" evidence="6">
    <location>
        <begin position="657"/>
        <end position="669"/>
    </location>
</feature>
<feature type="domain" description="RRM" evidence="7">
    <location>
        <begin position="243"/>
        <end position="325"/>
    </location>
</feature>
<comment type="caution">
    <text evidence="8">The sequence shown here is derived from an EMBL/GenBank/DDBJ whole genome shotgun (WGS) entry which is preliminary data.</text>
</comment>
<keyword evidence="2" id="KW-0677">Repeat</keyword>
<feature type="domain" description="RRM" evidence="7">
    <location>
        <begin position="401"/>
        <end position="505"/>
    </location>
</feature>
<dbReference type="Gene3D" id="3.30.70.330">
    <property type="match status" value="3"/>
</dbReference>
<feature type="compositionally biased region" description="Basic and acidic residues" evidence="6">
    <location>
        <begin position="705"/>
        <end position="735"/>
    </location>
</feature>
<evidence type="ECO:0000313" key="8">
    <source>
        <dbReference type="EMBL" id="KAK2956246.1"/>
    </source>
</evidence>
<reference evidence="8 9" key="1">
    <citation type="journal article" date="2022" name="bioRxiv">
        <title>Genomics of Preaxostyla Flagellates Illuminates Evolutionary Transitions and the Path Towards Mitochondrial Loss.</title>
        <authorList>
            <person name="Novak L.V.F."/>
            <person name="Treitli S.C."/>
            <person name="Pyrih J."/>
            <person name="Halakuc P."/>
            <person name="Pipaliya S.V."/>
            <person name="Vacek V."/>
            <person name="Brzon O."/>
            <person name="Soukal P."/>
            <person name="Eme L."/>
            <person name="Dacks J.B."/>
            <person name="Karnkowska A."/>
            <person name="Elias M."/>
            <person name="Hampl V."/>
        </authorList>
    </citation>
    <scope>NUCLEOTIDE SEQUENCE [LARGE SCALE GENOMIC DNA]</scope>
    <source>
        <strain evidence="8">NAU3</strain>
        <tissue evidence="8">Gut</tissue>
    </source>
</reference>
<dbReference type="Proteomes" id="UP001281761">
    <property type="component" value="Unassembled WGS sequence"/>
</dbReference>